<dbReference type="PATRIC" id="fig|336566.3.peg.1021"/>
<dbReference type="InterPro" id="IPR050703">
    <property type="entry name" value="Flavin_MAO"/>
</dbReference>
<evidence type="ECO:0000259" key="5">
    <source>
        <dbReference type="Pfam" id="PF01593"/>
    </source>
</evidence>
<feature type="binding site" evidence="4">
    <location>
        <position position="240"/>
    </location>
    <ligand>
        <name>FAD</name>
        <dbReference type="ChEBI" id="CHEBI:57692"/>
    </ligand>
</feature>
<evidence type="ECO:0000313" key="6">
    <source>
        <dbReference type="EMBL" id="KRG79596.1"/>
    </source>
</evidence>
<dbReference type="InterPro" id="IPR036188">
    <property type="entry name" value="FAD/NAD-bd_sf"/>
</dbReference>
<dbReference type="RefSeq" id="WP_057636243.1">
    <property type="nucleotide sequence ID" value="NZ_LDJM01000002.1"/>
</dbReference>
<dbReference type="PANTHER" id="PTHR43563">
    <property type="entry name" value="AMINE OXIDASE"/>
    <property type="match status" value="1"/>
</dbReference>
<dbReference type="SUPFAM" id="SSF51905">
    <property type="entry name" value="FAD/NAD(P)-binding domain"/>
    <property type="match status" value="1"/>
</dbReference>
<keyword evidence="7" id="KW-1185">Reference proteome</keyword>
<dbReference type="InterPro" id="IPR001613">
    <property type="entry name" value="Flavin_amine_oxidase"/>
</dbReference>
<feature type="domain" description="Amine oxidase" evidence="5">
    <location>
        <begin position="25"/>
        <end position="69"/>
    </location>
</feature>
<dbReference type="STRING" id="336566.ABB30_00285"/>
<feature type="binding site" evidence="4">
    <location>
        <begin position="45"/>
        <end position="46"/>
    </location>
    <ligand>
        <name>FAD</name>
        <dbReference type="ChEBI" id="CHEBI:57692"/>
    </ligand>
</feature>
<dbReference type="AlphaFoldDB" id="A0A0R0DB46"/>
<dbReference type="Proteomes" id="UP000050956">
    <property type="component" value="Unassembled WGS sequence"/>
</dbReference>
<dbReference type="PRINTS" id="PR00757">
    <property type="entry name" value="AMINEOXDASEF"/>
</dbReference>
<sequence length="452" mass="47422">MLPAQARSIGRGAARSDVLVIGAGLAGLAAAHQLEAGGARVRVLEASDRIGGRLHTVVRNGLRFEIGGVEVGTGYARVHAHAQRVAVGIEPPAVARPPASGMGFQLGDGIIPSSQWGSSAYNTLTGRERELPPTLLLSTALNENALPALDSWNDPANLALDVSLAQHLAARGWSADAIGLMDVGSAYSSLHTVSALDVLRRDALRRYGAPGTGWVSGGSQALPEAMAASLSAEVVRNAQVAAIESSGRGVQVRCADGRRFQAGHVVLAIPSLPLSRIVIDPAPPAAQQAIWAERGGNAVTTVHLQPTRPFWEEDGLPLWLWGTGALQRVFAVPGDDGQINRLIVWLSGALAEKADTLDAAARAQWIIDEFARVRPASRGALQLLETRSWGGDPLAGGAFAEIKPGRFAQTRQWNNTPFGRLHFAGEQTELHVPGMEAAVQSGERAAAAILSA</sequence>
<dbReference type="GO" id="GO:0016491">
    <property type="term" value="F:oxidoreductase activity"/>
    <property type="evidence" value="ECO:0007669"/>
    <property type="project" value="UniProtKB-KW"/>
</dbReference>
<evidence type="ECO:0000256" key="4">
    <source>
        <dbReference type="PIRSR" id="PIRSR601613-1"/>
    </source>
</evidence>
<comment type="caution">
    <text evidence="6">The sequence shown here is derived from an EMBL/GenBank/DDBJ whole genome shotgun (WGS) entry which is preliminary data.</text>
</comment>
<keyword evidence="3" id="KW-0560">Oxidoreductase</keyword>
<dbReference type="EMBL" id="LDJM01000002">
    <property type="protein sequence ID" value="KRG79596.1"/>
    <property type="molecule type" value="Genomic_DNA"/>
</dbReference>
<evidence type="ECO:0000256" key="2">
    <source>
        <dbReference type="ARBA" id="ARBA00005995"/>
    </source>
</evidence>
<proteinExistence type="inferred from homology"/>
<dbReference type="PANTHER" id="PTHR43563:SF1">
    <property type="entry name" value="AMINE OXIDASE [FLAVIN-CONTAINING] B"/>
    <property type="match status" value="1"/>
</dbReference>
<evidence type="ECO:0000313" key="7">
    <source>
        <dbReference type="Proteomes" id="UP000050956"/>
    </source>
</evidence>
<evidence type="ECO:0000256" key="3">
    <source>
        <dbReference type="ARBA" id="ARBA00023002"/>
    </source>
</evidence>
<accession>A0A0R0DB46</accession>
<gene>
    <name evidence="6" type="ORF">ABB30_00285</name>
</gene>
<protein>
    <recommendedName>
        <fullName evidence="5">Amine oxidase domain-containing protein</fullName>
    </recommendedName>
</protein>
<feature type="domain" description="Amine oxidase" evidence="5">
    <location>
        <begin position="209"/>
        <end position="450"/>
    </location>
</feature>
<name>A0A0R0DB46_9GAMM</name>
<comment type="similarity">
    <text evidence="2">Belongs to the flavin monoamine oxidase family.</text>
</comment>
<evidence type="ECO:0000256" key="1">
    <source>
        <dbReference type="ARBA" id="ARBA00001974"/>
    </source>
</evidence>
<comment type="cofactor">
    <cofactor evidence="1">
        <name>FAD</name>
        <dbReference type="ChEBI" id="CHEBI:57692"/>
    </cofactor>
</comment>
<reference evidence="6 7" key="1">
    <citation type="submission" date="2015-05" db="EMBL/GenBank/DDBJ databases">
        <title>Genome sequencing and analysis of members of genus Stenotrophomonas.</title>
        <authorList>
            <person name="Patil P.P."/>
            <person name="Midha S."/>
            <person name="Patil P.B."/>
        </authorList>
    </citation>
    <scope>NUCLEOTIDE SEQUENCE [LARGE SCALE GENOMIC DNA]</scope>
    <source>
        <strain evidence="6 7">DSM 24757</strain>
    </source>
</reference>
<dbReference type="Pfam" id="PF01593">
    <property type="entry name" value="Amino_oxidase"/>
    <property type="match status" value="2"/>
</dbReference>
<dbReference type="InterPro" id="IPR002937">
    <property type="entry name" value="Amino_oxidase"/>
</dbReference>
<dbReference type="SUPFAM" id="SSF54373">
    <property type="entry name" value="FAD-linked reductases, C-terminal domain"/>
    <property type="match status" value="1"/>
</dbReference>
<organism evidence="6 7">
    <name type="scientific">Stenotrophomonas ginsengisoli</name>
    <dbReference type="NCBI Taxonomy" id="336566"/>
    <lineage>
        <taxon>Bacteria</taxon>
        <taxon>Pseudomonadati</taxon>
        <taxon>Pseudomonadota</taxon>
        <taxon>Gammaproteobacteria</taxon>
        <taxon>Lysobacterales</taxon>
        <taxon>Lysobacteraceae</taxon>
        <taxon>Stenotrophomonas</taxon>
    </lineage>
</organism>
<dbReference type="Gene3D" id="3.50.50.60">
    <property type="entry name" value="FAD/NAD(P)-binding domain"/>
    <property type="match status" value="1"/>
</dbReference>